<accession>A0A3A4S780</accession>
<proteinExistence type="predicted"/>
<name>A0A3A4S780_9STRE</name>
<comment type="caution">
    <text evidence="5">The sequence shown here is derived from an EMBL/GenBank/DDBJ whole genome shotgun (WGS) entry which is preliminary data.</text>
</comment>
<feature type="coiled-coil region" evidence="1">
    <location>
        <begin position="558"/>
        <end position="585"/>
    </location>
</feature>
<evidence type="ECO:0000256" key="1">
    <source>
        <dbReference type="SAM" id="Coils"/>
    </source>
</evidence>
<sequence>MVITKHFAIHGKSYRRKLIKYILNPDKTKNLALVSDYAMRNFLDFPSYEELVQMYQENFISNDTLYDFRHDRQEENQRKIHAHHIIQSFSLDDHLTPEQINRIGYKTIKELTGGKFRFIVATHVDKDHLHNHIIINSVDRNSDKKLKWNYKVERNLRMISDRFSKIAGAKIIENRYSHQQYEVYSKTNHKYELKQRLYFLIEHSRDFEDFKKNAPLLHVEIDFSHKHATFFMTDSTMKQVVRGNKLNCKQPYTEGFFKKYFAKREMENLMEFLLPKVENVGDLLQKAKLFGLTINPKQKHVYFRFAGVEVKETELDQKNLYDVEFFQDYFEKKQDWQAPKVEDLVLVYQKEKFSKEKEHPTEEEFWKSYQEFKSNRDAVHEFEVELKLNQIEKVVDDGIYIKVKFGIRQEGLIFVPNMQLDMEEDKVKVFIRETSSYYVYHKDASEKNRYMKGRTLIRQFSTENQTIPFRRKTTVEMLKEKIAEVDALLELDVKNQSYITIKDEIVHELAASELRINALQERMTILNQVAEYLLDSVEKKQEMKLKFSKLNIAELVSFEQVNEEVKILQEELGIHLEEYKELVKRLEMFVKVLETSEDLDKKFKTELLL</sequence>
<gene>
    <name evidence="5" type="ORF">C5O68_08050</name>
</gene>
<dbReference type="NCBIfam" id="NF040665">
    <property type="entry name" value="relax_SAG1250"/>
    <property type="match status" value="1"/>
</dbReference>
<protein>
    <submittedName>
        <fullName evidence="5">Relaxase</fullName>
    </submittedName>
</protein>
<feature type="domain" description="MobA/VirD2-like nuclease" evidence="2">
    <location>
        <begin position="65"/>
        <end position="164"/>
    </location>
</feature>
<dbReference type="Pfam" id="PF03432">
    <property type="entry name" value="Relaxase"/>
    <property type="match status" value="1"/>
</dbReference>
<evidence type="ECO:0000259" key="2">
    <source>
        <dbReference type="Pfam" id="PF03432"/>
    </source>
</evidence>
<dbReference type="InterPro" id="IPR048299">
    <property type="entry name" value="LtrB_central"/>
</dbReference>
<dbReference type="InterPro" id="IPR021112">
    <property type="entry name" value="LtrB_C"/>
</dbReference>
<evidence type="ECO:0000313" key="5">
    <source>
        <dbReference type="EMBL" id="RJP80964.1"/>
    </source>
</evidence>
<evidence type="ECO:0000259" key="3">
    <source>
        <dbReference type="Pfam" id="PF11083"/>
    </source>
</evidence>
<evidence type="ECO:0000313" key="6">
    <source>
        <dbReference type="Proteomes" id="UP000266144"/>
    </source>
</evidence>
<feature type="domain" description="Group II intron-interrupted relaxase LtrB C-terminal" evidence="3">
    <location>
        <begin position="477"/>
        <end position="594"/>
    </location>
</feature>
<dbReference type="AlphaFoldDB" id="A0A3A4S780"/>
<keyword evidence="1" id="KW-0175">Coiled coil</keyword>
<feature type="domain" description="Group II intron-interrupted relaxase LtrB central" evidence="4">
    <location>
        <begin position="380"/>
        <end position="461"/>
    </location>
</feature>
<organism evidence="5 6">
    <name type="scientific">Streptococcus pseudopneumoniae</name>
    <dbReference type="NCBI Taxonomy" id="257758"/>
    <lineage>
        <taxon>Bacteria</taxon>
        <taxon>Bacillati</taxon>
        <taxon>Bacillota</taxon>
        <taxon>Bacilli</taxon>
        <taxon>Lactobacillales</taxon>
        <taxon>Streptococcaceae</taxon>
        <taxon>Streptococcus</taxon>
    </lineage>
</organism>
<dbReference type="Pfam" id="PF20874">
    <property type="entry name" value="Relaxase_M"/>
    <property type="match status" value="1"/>
</dbReference>
<dbReference type="Proteomes" id="UP000266144">
    <property type="component" value="Unassembled WGS sequence"/>
</dbReference>
<dbReference type="Pfam" id="PF11083">
    <property type="entry name" value="Relaxase_C"/>
    <property type="match status" value="1"/>
</dbReference>
<feature type="coiled-coil region" evidence="1">
    <location>
        <begin position="502"/>
        <end position="529"/>
    </location>
</feature>
<dbReference type="EMBL" id="PTQV01000046">
    <property type="protein sequence ID" value="RJP80964.1"/>
    <property type="molecule type" value="Genomic_DNA"/>
</dbReference>
<reference evidence="6" key="1">
    <citation type="submission" date="2018-02" db="EMBL/GenBank/DDBJ databases">
        <authorList>
            <person name="Handem S."/>
        </authorList>
    </citation>
    <scope>NUCLEOTIDE SEQUENCE [LARGE SCALE GENOMIC DNA]</scope>
    <source>
        <strain evidence="6">Spain939</strain>
    </source>
</reference>
<dbReference type="RefSeq" id="WP_119943036.1">
    <property type="nucleotide sequence ID" value="NZ_PTQV01000046.1"/>
</dbReference>
<dbReference type="InterPro" id="IPR005094">
    <property type="entry name" value="Endonuclease_MobA/VirD2"/>
</dbReference>
<evidence type="ECO:0000259" key="4">
    <source>
        <dbReference type="Pfam" id="PF20874"/>
    </source>
</evidence>